<dbReference type="EMBL" id="JAXIVS010000029">
    <property type="protein sequence ID" value="MDY7233178.1"/>
    <property type="molecule type" value="Genomic_DNA"/>
</dbReference>
<dbReference type="InterPro" id="IPR011990">
    <property type="entry name" value="TPR-like_helical_dom_sf"/>
</dbReference>
<protein>
    <recommendedName>
        <fullName evidence="5">Tetratricopeptide repeat protein</fullName>
    </recommendedName>
</protein>
<accession>A0ABU5HI77</accession>
<evidence type="ECO:0000256" key="2">
    <source>
        <dbReference type="SAM" id="SignalP"/>
    </source>
</evidence>
<dbReference type="Gene3D" id="1.25.40.10">
    <property type="entry name" value="Tetratricopeptide repeat domain"/>
    <property type="match status" value="1"/>
</dbReference>
<dbReference type="RefSeq" id="WP_321551890.1">
    <property type="nucleotide sequence ID" value="NZ_JAXIVS010000029.1"/>
</dbReference>
<dbReference type="SUPFAM" id="SSF48452">
    <property type="entry name" value="TPR-like"/>
    <property type="match status" value="1"/>
</dbReference>
<reference evidence="3 4" key="1">
    <citation type="submission" date="2023-12" db="EMBL/GenBank/DDBJ databases">
        <title>the genome sequence of Hyalangium sp. s54d21.</title>
        <authorList>
            <person name="Zhang X."/>
        </authorList>
    </citation>
    <scope>NUCLEOTIDE SEQUENCE [LARGE SCALE GENOMIC DNA]</scope>
    <source>
        <strain evidence="4">s54d21</strain>
    </source>
</reference>
<feature type="transmembrane region" description="Helical" evidence="1">
    <location>
        <begin position="230"/>
        <end position="251"/>
    </location>
</feature>
<keyword evidence="4" id="KW-1185">Reference proteome</keyword>
<proteinExistence type="predicted"/>
<feature type="chain" id="PRO_5046747340" description="Tetratricopeptide repeat protein" evidence="2">
    <location>
        <begin position="19"/>
        <end position="269"/>
    </location>
</feature>
<evidence type="ECO:0008006" key="5">
    <source>
        <dbReference type="Google" id="ProtNLM"/>
    </source>
</evidence>
<organism evidence="3 4">
    <name type="scientific">Hyalangium rubrum</name>
    <dbReference type="NCBI Taxonomy" id="3103134"/>
    <lineage>
        <taxon>Bacteria</taxon>
        <taxon>Pseudomonadati</taxon>
        <taxon>Myxococcota</taxon>
        <taxon>Myxococcia</taxon>
        <taxon>Myxococcales</taxon>
        <taxon>Cystobacterineae</taxon>
        <taxon>Archangiaceae</taxon>
        <taxon>Hyalangium</taxon>
    </lineage>
</organism>
<sequence length="269" mass="28823">MRFFLVLLVCLGAASASAAERALVRAERLFDALEFDSAAAAFEDALREPGTRQERIRAWRGLALSEAFMGQAKQAQAHFETLLSIEPEVDVSRALGPKIRRPYEAARKKMQNRPRAALKLVRRQDGQLEAVLEQPPAVVTELSLYVRQPGESGFTRTQGASPGPVVAPAPAVRAVEAYAQVLDAADGVLFEQGSAEAPMRFDATEERLAAVAGAQEPTRDEGLDEGRRPVWPWVVGGVGLVAAGVVAGVVLSQPPALNLPAADRTGRLP</sequence>
<evidence type="ECO:0000313" key="4">
    <source>
        <dbReference type="Proteomes" id="UP001291309"/>
    </source>
</evidence>
<feature type="signal peptide" evidence="2">
    <location>
        <begin position="1"/>
        <end position="18"/>
    </location>
</feature>
<keyword evidence="1" id="KW-1133">Transmembrane helix</keyword>
<evidence type="ECO:0000313" key="3">
    <source>
        <dbReference type="EMBL" id="MDY7233178.1"/>
    </source>
</evidence>
<keyword evidence="1" id="KW-0812">Transmembrane</keyword>
<dbReference type="Proteomes" id="UP001291309">
    <property type="component" value="Unassembled WGS sequence"/>
</dbReference>
<evidence type="ECO:0000256" key="1">
    <source>
        <dbReference type="SAM" id="Phobius"/>
    </source>
</evidence>
<gene>
    <name evidence="3" type="ORF">SYV04_42720</name>
</gene>
<keyword evidence="2" id="KW-0732">Signal</keyword>
<name>A0ABU5HI77_9BACT</name>
<comment type="caution">
    <text evidence="3">The sequence shown here is derived from an EMBL/GenBank/DDBJ whole genome shotgun (WGS) entry which is preliminary data.</text>
</comment>
<keyword evidence="1" id="KW-0472">Membrane</keyword>